<feature type="compositionally biased region" description="Basic and acidic residues" evidence="1">
    <location>
        <begin position="171"/>
        <end position="182"/>
    </location>
</feature>
<protein>
    <recommendedName>
        <fullName evidence="2">PB1-like domain-containing protein</fullName>
    </recommendedName>
</protein>
<evidence type="ECO:0000313" key="3">
    <source>
        <dbReference type="EMBL" id="CAI8607876.1"/>
    </source>
</evidence>
<reference evidence="3 4" key="1">
    <citation type="submission" date="2023-01" db="EMBL/GenBank/DDBJ databases">
        <authorList>
            <person name="Kreplak J."/>
        </authorList>
    </citation>
    <scope>NUCLEOTIDE SEQUENCE [LARGE SCALE GENOMIC DNA]</scope>
</reference>
<sequence length="182" mass="20983">MDWNWDVDLISNMQIEKIIKSEGYDNIRCIWYWNSKFSFALGLKPLNNDKDVLTFIEDVKGFKVVYIYVEHNVHILEIIYDMVEQVNVEKVNALVYDVNVNDDQDNDVEVGGNAEDDESKTNPDYEESGEYEDESEIDHDLGPDVSVDSTKKFPNEQTKHSSKHNVISNKEGCDSDELHTPS</sequence>
<name>A0AAV1ABU2_VICFA</name>
<dbReference type="AlphaFoldDB" id="A0AAV1ABU2"/>
<proteinExistence type="predicted"/>
<feature type="compositionally biased region" description="Basic and acidic residues" evidence="1">
    <location>
        <begin position="149"/>
        <end position="159"/>
    </location>
</feature>
<feature type="region of interest" description="Disordered" evidence="1">
    <location>
        <begin position="103"/>
        <end position="182"/>
    </location>
</feature>
<dbReference type="Pfam" id="PF26130">
    <property type="entry name" value="PB1-like"/>
    <property type="match status" value="1"/>
</dbReference>
<evidence type="ECO:0000259" key="2">
    <source>
        <dbReference type="Pfam" id="PF26130"/>
    </source>
</evidence>
<feature type="domain" description="PB1-like" evidence="2">
    <location>
        <begin position="4"/>
        <end position="71"/>
    </location>
</feature>
<accession>A0AAV1ABU2</accession>
<organism evidence="3 4">
    <name type="scientific">Vicia faba</name>
    <name type="common">Broad bean</name>
    <name type="synonym">Faba vulgaris</name>
    <dbReference type="NCBI Taxonomy" id="3906"/>
    <lineage>
        <taxon>Eukaryota</taxon>
        <taxon>Viridiplantae</taxon>
        <taxon>Streptophyta</taxon>
        <taxon>Embryophyta</taxon>
        <taxon>Tracheophyta</taxon>
        <taxon>Spermatophyta</taxon>
        <taxon>Magnoliopsida</taxon>
        <taxon>eudicotyledons</taxon>
        <taxon>Gunneridae</taxon>
        <taxon>Pentapetalae</taxon>
        <taxon>rosids</taxon>
        <taxon>fabids</taxon>
        <taxon>Fabales</taxon>
        <taxon>Fabaceae</taxon>
        <taxon>Papilionoideae</taxon>
        <taxon>50 kb inversion clade</taxon>
        <taxon>NPAAA clade</taxon>
        <taxon>Hologalegina</taxon>
        <taxon>IRL clade</taxon>
        <taxon>Fabeae</taxon>
        <taxon>Vicia</taxon>
    </lineage>
</organism>
<dbReference type="InterPro" id="IPR058594">
    <property type="entry name" value="PB1-like_dom_pln"/>
</dbReference>
<evidence type="ECO:0000256" key="1">
    <source>
        <dbReference type="SAM" id="MobiDB-lite"/>
    </source>
</evidence>
<dbReference type="EMBL" id="OX451739">
    <property type="protein sequence ID" value="CAI8607876.1"/>
    <property type="molecule type" value="Genomic_DNA"/>
</dbReference>
<evidence type="ECO:0000313" key="4">
    <source>
        <dbReference type="Proteomes" id="UP001157006"/>
    </source>
</evidence>
<keyword evidence="4" id="KW-1185">Reference proteome</keyword>
<dbReference type="Proteomes" id="UP001157006">
    <property type="component" value="Chromosome 4"/>
</dbReference>
<gene>
    <name evidence="3" type="ORF">VFH_IV058520</name>
</gene>
<feature type="compositionally biased region" description="Acidic residues" evidence="1">
    <location>
        <begin position="103"/>
        <end position="137"/>
    </location>
</feature>